<proteinExistence type="predicted"/>
<evidence type="ECO:0000313" key="2">
    <source>
        <dbReference type="Proteomes" id="UP000249177"/>
    </source>
</evidence>
<sequence>MTSTSQTLQLKIIGKTKIETSIIDSIGYATKHQNTKQLIEEINSTRKKLSEVGYIENKILEEKKENDSSYTTIISLENKTKNIHIYIGIKKTSFIPNYFIINQDSIILPYSQTESFLKHTTQNLEQNGYAFTKVKLINIQKKKQNLYADLSITTGNRRTINTIEIKYTNQQQKNLLPKGAEKQINKKYKNTIFSQKTIEQLHDDFEKFGFINQIKYPEILFTKDTTKVFVYLEKRKANIFDGYLGFNNTENKKIQFNGYLDLTLVNTLRNGEELSIYWKNDANNQKIFNANLTAPYLFKSQIGLKAQLNIFKQDSIFQNTKTTIQLGYSIDYNRRFYFGYESTESSDIQNSNNQNLSDFKNLFYTSTIDFKKNSTKNNLFPIKSLLNITIGTGNRNTTTNPSLKQNFVNFNIMNNFYINEKNIISVKNQNYYLKSHNYLTNELFRFGGINTIRGFAENSLQANLIISLMTEYRYLVSQTFYFNSILDYCYYEDPTITIGENKNEKLLGIGIGLGVQTTNGLLKFAITNGKTKTTELKFYNTNITLSYNVKF</sequence>
<organism evidence="1 2">
    <name type="scientific">Flavobacterium aquariorum</name>
    <dbReference type="NCBI Taxonomy" id="2217670"/>
    <lineage>
        <taxon>Bacteria</taxon>
        <taxon>Pseudomonadati</taxon>
        <taxon>Bacteroidota</taxon>
        <taxon>Flavobacteriia</taxon>
        <taxon>Flavobacteriales</taxon>
        <taxon>Flavobacteriaceae</taxon>
        <taxon>Flavobacterium</taxon>
    </lineage>
</organism>
<accession>A0A2W7TT30</accession>
<dbReference type="EMBL" id="QKXH01000010">
    <property type="protein sequence ID" value="PZX92546.1"/>
    <property type="molecule type" value="Genomic_DNA"/>
</dbReference>
<dbReference type="OrthoDB" id="9811416at2"/>
<reference evidence="1 2" key="1">
    <citation type="submission" date="2018-06" db="EMBL/GenBank/DDBJ databases">
        <title>Flavobacterium sp IMCC34762, genome.</title>
        <authorList>
            <person name="Joung Y."/>
            <person name="Cho J."/>
            <person name="Song J."/>
        </authorList>
    </citation>
    <scope>NUCLEOTIDE SEQUENCE [LARGE SCALE GENOMIC DNA]</scope>
    <source>
        <strain evidence="1 2">IMCC34762</strain>
    </source>
</reference>
<keyword evidence="2" id="KW-1185">Reference proteome</keyword>
<name>A0A2W7TT30_9FLAO</name>
<dbReference type="AlphaFoldDB" id="A0A2W7TT30"/>
<gene>
    <name evidence="1" type="ORF">DOS84_15640</name>
</gene>
<evidence type="ECO:0008006" key="3">
    <source>
        <dbReference type="Google" id="ProtNLM"/>
    </source>
</evidence>
<comment type="caution">
    <text evidence="1">The sequence shown here is derived from an EMBL/GenBank/DDBJ whole genome shotgun (WGS) entry which is preliminary data.</text>
</comment>
<dbReference type="Gene3D" id="2.40.160.50">
    <property type="entry name" value="membrane protein fhac: a member of the omp85/tpsb transporter family"/>
    <property type="match status" value="1"/>
</dbReference>
<dbReference type="Proteomes" id="UP000249177">
    <property type="component" value="Unassembled WGS sequence"/>
</dbReference>
<evidence type="ECO:0000313" key="1">
    <source>
        <dbReference type="EMBL" id="PZX92546.1"/>
    </source>
</evidence>
<protein>
    <recommendedName>
        <fullName evidence="3">POTRA domain-containing protein</fullName>
    </recommendedName>
</protein>